<protein>
    <submittedName>
        <fullName evidence="2">Uncharacterized protein</fullName>
    </submittedName>
</protein>
<dbReference type="AlphaFoldDB" id="A0AAV2NA82"/>
<sequence length="106" mass="10769">MFPQGSSSTAPLPPSGCSSDIHSILTKADALAVDERGRKTFAEESAASGIASTNHHHHHHYTITTIAVTVVVVVVAAAADTATIGSSSSNTPDDKGMKKSVGGVSK</sequence>
<evidence type="ECO:0000256" key="1">
    <source>
        <dbReference type="SAM" id="MobiDB-lite"/>
    </source>
</evidence>
<name>A0AAV2NA82_9HYME</name>
<reference evidence="2" key="1">
    <citation type="submission" date="2024-04" db="EMBL/GenBank/DDBJ databases">
        <authorList>
            <consortium name="Molecular Ecology Group"/>
        </authorList>
    </citation>
    <scope>NUCLEOTIDE SEQUENCE</scope>
</reference>
<proteinExistence type="predicted"/>
<accession>A0AAV2NA82</accession>
<dbReference type="Proteomes" id="UP001497644">
    <property type="component" value="Chromosome 11"/>
</dbReference>
<dbReference type="EMBL" id="OZ034834">
    <property type="protein sequence ID" value="CAL1676250.1"/>
    <property type="molecule type" value="Genomic_DNA"/>
</dbReference>
<evidence type="ECO:0000313" key="2">
    <source>
        <dbReference type="EMBL" id="CAL1676250.1"/>
    </source>
</evidence>
<keyword evidence="3" id="KW-1185">Reference proteome</keyword>
<feature type="region of interest" description="Disordered" evidence="1">
    <location>
        <begin position="83"/>
        <end position="106"/>
    </location>
</feature>
<organism evidence="2 3">
    <name type="scientific">Lasius platythorax</name>
    <dbReference type="NCBI Taxonomy" id="488582"/>
    <lineage>
        <taxon>Eukaryota</taxon>
        <taxon>Metazoa</taxon>
        <taxon>Ecdysozoa</taxon>
        <taxon>Arthropoda</taxon>
        <taxon>Hexapoda</taxon>
        <taxon>Insecta</taxon>
        <taxon>Pterygota</taxon>
        <taxon>Neoptera</taxon>
        <taxon>Endopterygota</taxon>
        <taxon>Hymenoptera</taxon>
        <taxon>Apocrita</taxon>
        <taxon>Aculeata</taxon>
        <taxon>Formicoidea</taxon>
        <taxon>Formicidae</taxon>
        <taxon>Formicinae</taxon>
        <taxon>Lasius</taxon>
        <taxon>Lasius</taxon>
    </lineage>
</organism>
<gene>
    <name evidence="2" type="ORF">LPLAT_LOCUS2477</name>
</gene>
<evidence type="ECO:0000313" key="3">
    <source>
        <dbReference type="Proteomes" id="UP001497644"/>
    </source>
</evidence>